<dbReference type="AlphaFoldDB" id="A0A8E2JQY2"/>
<proteinExistence type="predicted"/>
<keyword evidence="4" id="KW-0732">Signal</keyword>
<keyword evidence="1" id="KW-0175">Coiled coil</keyword>
<dbReference type="Proteomes" id="UP000250140">
    <property type="component" value="Unassembled WGS sequence"/>
</dbReference>
<evidence type="ECO:0000256" key="4">
    <source>
        <dbReference type="SAM" id="SignalP"/>
    </source>
</evidence>
<feature type="chain" id="PRO_5034506880" evidence="4">
    <location>
        <begin position="20"/>
        <end position="718"/>
    </location>
</feature>
<feature type="compositionally biased region" description="Polar residues" evidence="2">
    <location>
        <begin position="675"/>
        <end position="684"/>
    </location>
</feature>
<keyword evidence="3" id="KW-1133">Transmembrane helix</keyword>
<feature type="region of interest" description="Disordered" evidence="2">
    <location>
        <begin position="511"/>
        <end position="532"/>
    </location>
</feature>
<feature type="transmembrane region" description="Helical" evidence="3">
    <location>
        <begin position="190"/>
        <end position="211"/>
    </location>
</feature>
<feature type="region of interest" description="Disordered" evidence="2">
    <location>
        <begin position="554"/>
        <end position="627"/>
    </location>
</feature>
<gene>
    <name evidence="5" type="ORF">AOQ84DRAFT_378729</name>
</gene>
<keyword evidence="3" id="KW-0472">Membrane</keyword>
<feature type="coiled-coil region" evidence="1">
    <location>
        <begin position="295"/>
        <end position="343"/>
    </location>
</feature>
<evidence type="ECO:0000256" key="1">
    <source>
        <dbReference type="SAM" id="Coils"/>
    </source>
</evidence>
<feature type="compositionally biased region" description="Polar residues" evidence="2">
    <location>
        <begin position="561"/>
        <end position="587"/>
    </location>
</feature>
<protein>
    <submittedName>
        <fullName evidence="5">Uncharacterized protein</fullName>
    </submittedName>
</protein>
<sequence length="718" mass="79218">MLSCLLYLVAFVAFQPQLSNDHYSIQTSYPFDIIAYVESEVLLMITRAPTMTVARPTPTMKSFLSTMNGDILFLETTSLASALFTYSHSELNQIQGTKDAISKMTRFLLTNTAPVYHESMLSSPVFPMEAQPEFGFRIIMLGLASFVFVERQQIYTFFMAKLPRWCTLLWGKIPPQQVLLAATRKMRNSVSPSASCLLFLALFPIMLRNNIAQLQANIRIHILRFKMAQDLFLWAIFTGLPILCALCIPHIKTALIWVIHRGFSLLRVTSLTLCNSIRRLWFIWENRRVTLWAEISELKATIHTLVEENKFLAQQNDDILNANQDLQAEVDKLLQNVKSMKTEEEFNDIVLKCWALEDASDQRYFDGIVEGKKKRAEEVTTWQNMFDSEFNKRAGLEEELGMLLRSLNLQLEQAVKDLKRNKDAQSDASHLCVDLMASSSTLSATSTSSRDSAPGLLGHGIQPHQDLLNIQQRAQANARIRQAQAKAQAQAQVETIKAQLLRQATIQMQQSRLEPPRGVSASAVHSPFNYDHNQAHSSLPVLVQAPQQLQTVKPDSLFPDRSSSNAGYVTDAPNRTTNGRALDNVSSGDPDRIQEGINLSHGSPGPTVRAPTGEGSSSASNGNSRRHNIFSLPSIITARGGVSHSIRGTPAGAQTGTSVSHGSLGSRTGGSTGGDATNASTSSAPKWFSFNIDSSNGTSNSNPTDDSLASKLKGLSTM</sequence>
<organism evidence="5 6">
    <name type="scientific">Glonium stellatum</name>
    <dbReference type="NCBI Taxonomy" id="574774"/>
    <lineage>
        <taxon>Eukaryota</taxon>
        <taxon>Fungi</taxon>
        <taxon>Dikarya</taxon>
        <taxon>Ascomycota</taxon>
        <taxon>Pezizomycotina</taxon>
        <taxon>Dothideomycetes</taxon>
        <taxon>Pleosporomycetidae</taxon>
        <taxon>Gloniales</taxon>
        <taxon>Gloniaceae</taxon>
        <taxon>Glonium</taxon>
    </lineage>
</organism>
<evidence type="ECO:0000256" key="3">
    <source>
        <dbReference type="SAM" id="Phobius"/>
    </source>
</evidence>
<feature type="region of interest" description="Disordered" evidence="2">
    <location>
        <begin position="642"/>
        <end position="718"/>
    </location>
</feature>
<name>A0A8E2JQY2_9PEZI</name>
<reference evidence="5 6" key="1">
    <citation type="journal article" date="2016" name="Nat. Commun.">
        <title>Ectomycorrhizal ecology is imprinted in the genome of the dominant symbiotic fungus Cenococcum geophilum.</title>
        <authorList>
            <consortium name="DOE Joint Genome Institute"/>
            <person name="Peter M."/>
            <person name="Kohler A."/>
            <person name="Ohm R.A."/>
            <person name="Kuo A."/>
            <person name="Krutzmann J."/>
            <person name="Morin E."/>
            <person name="Arend M."/>
            <person name="Barry K.W."/>
            <person name="Binder M."/>
            <person name="Choi C."/>
            <person name="Clum A."/>
            <person name="Copeland A."/>
            <person name="Grisel N."/>
            <person name="Haridas S."/>
            <person name="Kipfer T."/>
            <person name="LaButti K."/>
            <person name="Lindquist E."/>
            <person name="Lipzen A."/>
            <person name="Maire R."/>
            <person name="Meier B."/>
            <person name="Mihaltcheva S."/>
            <person name="Molinier V."/>
            <person name="Murat C."/>
            <person name="Poggeler S."/>
            <person name="Quandt C.A."/>
            <person name="Sperisen C."/>
            <person name="Tritt A."/>
            <person name="Tisserant E."/>
            <person name="Crous P.W."/>
            <person name="Henrissat B."/>
            <person name="Nehls U."/>
            <person name="Egli S."/>
            <person name="Spatafora J.W."/>
            <person name="Grigoriev I.V."/>
            <person name="Martin F.M."/>
        </authorList>
    </citation>
    <scope>NUCLEOTIDE SEQUENCE [LARGE SCALE GENOMIC DNA]</scope>
    <source>
        <strain evidence="5 6">CBS 207.34</strain>
    </source>
</reference>
<evidence type="ECO:0000313" key="6">
    <source>
        <dbReference type="Proteomes" id="UP000250140"/>
    </source>
</evidence>
<keyword evidence="3" id="KW-0812">Transmembrane</keyword>
<feature type="compositionally biased region" description="Polar residues" evidence="2">
    <location>
        <begin position="691"/>
        <end position="707"/>
    </location>
</feature>
<dbReference type="EMBL" id="KV750092">
    <property type="protein sequence ID" value="OCL06299.1"/>
    <property type="molecule type" value="Genomic_DNA"/>
</dbReference>
<feature type="signal peptide" evidence="4">
    <location>
        <begin position="1"/>
        <end position="19"/>
    </location>
</feature>
<evidence type="ECO:0000313" key="5">
    <source>
        <dbReference type="EMBL" id="OCL06299.1"/>
    </source>
</evidence>
<keyword evidence="6" id="KW-1185">Reference proteome</keyword>
<evidence type="ECO:0000256" key="2">
    <source>
        <dbReference type="SAM" id="MobiDB-lite"/>
    </source>
</evidence>
<feature type="transmembrane region" description="Helical" evidence="3">
    <location>
        <begin position="231"/>
        <end position="251"/>
    </location>
</feature>
<accession>A0A8E2JQY2</accession>